<accession>A0A562JLC9</accession>
<protein>
    <submittedName>
        <fullName evidence="2">Uncharacterized protein</fullName>
    </submittedName>
</protein>
<dbReference type="Proteomes" id="UP000315343">
    <property type="component" value="Unassembled WGS sequence"/>
</dbReference>
<name>A0A562JLC9_9FIRM</name>
<keyword evidence="1" id="KW-0175">Coiled coil</keyword>
<reference evidence="2 3" key="1">
    <citation type="submission" date="2019-07" db="EMBL/GenBank/DDBJ databases">
        <title>Genomic Encyclopedia of Type Strains, Phase I: the one thousand microbial genomes (KMG-I) project.</title>
        <authorList>
            <person name="Kyrpides N."/>
        </authorList>
    </citation>
    <scope>NUCLEOTIDE SEQUENCE [LARGE SCALE GENOMIC DNA]</scope>
    <source>
        <strain evidence="2 3">DSM 13558</strain>
    </source>
</reference>
<dbReference type="RefSeq" id="WP_145078573.1">
    <property type="nucleotide sequence ID" value="NZ_VLKH01000001.1"/>
</dbReference>
<evidence type="ECO:0000313" key="2">
    <source>
        <dbReference type="EMBL" id="TWH83524.1"/>
    </source>
</evidence>
<dbReference type="AlphaFoldDB" id="A0A562JLC9"/>
<evidence type="ECO:0000256" key="1">
    <source>
        <dbReference type="SAM" id="Coils"/>
    </source>
</evidence>
<dbReference type="OrthoDB" id="3540923at2"/>
<dbReference type="EMBL" id="VLKH01000001">
    <property type="protein sequence ID" value="TWH83524.1"/>
    <property type="molecule type" value="Genomic_DNA"/>
</dbReference>
<gene>
    <name evidence="2" type="ORF">LY60_00134</name>
</gene>
<organism evidence="2 3">
    <name type="scientific">Sedimentibacter saalensis</name>
    <dbReference type="NCBI Taxonomy" id="130788"/>
    <lineage>
        <taxon>Bacteria</taxon>
        <taxon>Bacillati</taxon>
        <taxon>Bacillota</taxon>
        <taxon>Tissierellia</taxon>
        <taxon>Sedimentibacter</taxon>
    </lineage>
</organism>
<comment type="caution">
    <text evidence="2">The sequence shown here is derived from an EMBL/GenBank/DDBJ whole genome shotgun (WGS) entry which is preliminary data.</text>
</comment>
<keyword evidence="3" id="KW-1185">Reference proteome</keyword>
<proteinExistence type="predicted"/>
<feature type="coiled-coil region" evidence="1">
    <location>
        <begin position="108"/>
        <end position="178"/>
    </location>
</feature>
<evidence type="ECO:0000313" key="3">
    <source>
        <dbReference type="Proteomes" id="UP000315343"/>
    </source>
</evidence>
<sequence>MHCEYNEKISYMKECIQKKNKLKGLLKQTEQDMIREKLLLNKLASDIEKQNQDVLKIESTNTTSLFYAILGDKEEDQTKERQELLKARLRYDQCIHNVEYLAEESKRLVDEIAEIDGCEADYEELINKKLEKIHIEAKETGEEIKKLIKRKEGMKANIKEIDEAIASGEEALNSVENTIYKLERAEGWGTDVKGRTMRSASENISPVDEARNYAEESQRMLSRFKKEISDIIMITGSEISVTSFDTFADYFFDGLIYDWVVLSDIGKSLDTVKNIKNQTDKAMSKLYEEKVTEEFMINQIEEQINRIIENA</sequence>